<keyword evidence="2" id="KW-0808">Transferase</keyword>
<name>A0A9D9HS15_9BACT</name>
<proteinExistence type="predicted"/>
<gene>
    <name evidence="4" type="ORF">IAA73_00645</name>
</gene>
<dbReference type="InterPro" id="IPR029044">
    <property type="entry name" value="Nucleotide-diphossugar_trans"/>
</dbReference>
<dbReference type="AlphaFoldDB" id="A0A9D9HS15"/>
<evidence type="ECO:0000313" key="5">
    <source>
        <dbReference type="Proteomes" id="UP000823641"/>
    </source>
</evidence>
<sequence length="320" mass="37564">MNHPLISVIVPVYNVEKYLEKCILSILHQTYSHLQIILVNDGSVDNSVAICEKYAAQDKRIVFVSQENKGQSVARNIGLGHVKGDYISFVDSDDYIDADFYEICVREMEDNDMLVWGYRRVDENGQVLNIRRLNREQKFILVSPWSKLFKTSTFFRNHLSFPSDMIFEDVVFSFRCWMSFSKIKVINSIGYNYLYNPTSTTSNAFCKNTDTRFLFERLRQEMISQECCVNDIQPLLFVLSKLNLFLQLQKKKVVSFGEFSASYFANKKIIDQILEEKHLKMSYYLKGERFRTNFTMLCLGLATKMHAEKLFLRWLYCLPI</sequence>
<dbReference type="Pfam" id="PF00535">
    <property type="entry name" value="Glycos_transf_2"/>
    <property type="match status" value="1"/>
</dbReference>
<reference evidence="4" key="1">
    <citation type="submission" date="2020-10" db="EMBL/GenBank/DDBJ databases">
        <authorList>
            <person name="Gilroy R."/>
        </authorList>
    </citation>
    <scope>NUCLEOTIDE SEQUENCE</scope>
    <source>
        <strain evidence="4">G3-3990</strain>
    </source>
</reference>
<protein>
    <submittedName>
        <fullName evidence="4">Glycosyltransferase family 2 protein</fullName>
    </submittedName>
</protein>
<dbReference type="InterPro" id="IPR001173">
    <property type="entry name" value="Glyco_trans_2-like"/>
</dbReference>
<keyword evidence="1" id="KW-0328">Glycosyltransferase</keyword>
<evidence type="ECO:0000313" key="4">
    <source>
        <dbReference type="EMBL" id="MBO8458833.1"/>
    </source>
</evidence>
<accession>A0A9D9HS15</accession>
<feature type="domain" description="Glycosyltransferase 2-like" evidence="3">
    <location>
        <begin position="7"/>
        <end position="144"/>
    </location>
</feature>
<dbReference type="SUPFAM" id="SSF53448">
    <property type="entry name" value="Nucleotide-diphospho-sugar transferases"/>
    <property type="match status" value="1"/>
</dbReference>
<dbReference type="PANTHER" id="PTHR22916">
    <property type="entry name" value="GLYCOSYLTRANSFERASE"/>
    <property type="match status" value="1"/>
</dbReference>
<evidence type="ECO:0000256" key="1">
    <source>
        <dbReference type="ARBA" id="ARBA00022676"/>
    </source>
</evidence>
<dbReference type="PANTHER" id="PTHR22916:SF51">
    <property type="entry name" value="GLYCOSYLTRANSFERASE EPSH-RELATED"/>
    <property type="match status" value="1"/>
</dbReference>
<reference evidence="4" key="2">
    <citation type="journal article" date="2021" name="PeerJ">
        <title>Extensive microbial diversity within the chicken gut microbiome revealed by metagenomics and culture.</title>
        <authorList>
            <person name="Gilroy R."/>
            <person name="Ravi A."/>
            <person name="Getino M."/>
            <person name="Pursley I."/>
            <person name="Horton D.L."/>
            <person name="Alikhan N.F."/>
            <person name="Baker D."/>
            <person name="Gharbi K."/>
            <person name="Hall N."/>
            <person name="Watson M."/>
            <person name="Adriaenssens E.M."/>
            <person name="Foster-Nyarko E."/>
            <person name="Jarju S."/>
            <person name="Secka A."/>
            <person name="Antonio M."/>
            <person name="Oren A."/>
            <person name="Chaudhuri R.R."/>
            <person name="La Ragione R."/>
            <person name="Hildebrand F."/>
            <person name="Pallen M.J."/>
        </authorList>
    </citation>
    <scope>NUCLEOTIDE SEQUENCE</scope>
    <source>
        <strain evidence="4">G3-3990</strain>
    </source>
</reference>
<evidence type="ECO:0000259" key="3">
    <source>
        <dbReference type="Pfam" id="PF00535"/>
    </source>
</evidence>
<dbReference type="GO" id="GO:0016758">
    <property type="term" value="F:hexosyltransferase activity"/>
    <property type="evidence" value="ECO:0007669"/>
    <property type="project" value="UniProtKB-ARBA"/>
</dbReference>
<dbReference type="Proteomes" id="UP000823641">
    <property type="component" value="Unassembled WGS sequence"/>
</dbReference>
<dbReference type="Gene3D" id="3.90.550.10">
    <property type="entry name" value="Spore Coat Polysaccharide Biosynthesis Protein SpsA, Chain A"/>
    <property type="match status" value="1"/>
</dbReference>
<comment type="caution">
    <text evidence="4">The sequence shown here is derived from an EMBL/GenBank/DDBJ whole genome shotgun (WGS) entry which is preliminary data.</text>
</comment>
<dbReference type="CDD" id="cd00761">
    <property type="entry name" value="Glyco_tranf_GTA_type"/>
    <property type="match status" value="1"/>
</dbReference>
<organism evidence="4 5">
    <name type="scientific">Candidatus Gallipaludibacter merdavium</name>
    <dbReference type="NCBI Taxonomy" id="2840839"/>
    <lineage>
        <taxon>Bacteria</taxon>
        <taxon>Pseudomonadati</taxon>
        <taxon>Bacteroidota</taxon>
        <taxon>Bacteroidia</taxon>
        <taxon>Bacteroidales</taxon>
        <taxon>Candidatus Gallipaludibacter</taxon>
    </lineage>
</organism>
<evidence type="ECO:0000256" key="2">
    <source>
        <dbReference type="ARBA" id="ARBA00022679"/>
    </source>
</evidence>
<dbReference type="EMBL" id="JADIMG010000004">
    <property type="protein sequence ID" value="MBO8458833.1"/>
    <property type="molecule type" value="Genomic_DNA"/>
</dbReference>